<reference evidence="8" key="1">
    <citation type="submission" date="2020-10" db="EMBL/GenBank/DDBJ databases">
        <authorList>
            <person name="Gilroy R."/>
        </authorList>
    </citation>
    <scope>NUCLEOTIDE SEQUENCE</scope>
    <source>
        <strain evidence="8">7293</strain>
    </source>
</reference>
<feature type="transmembrane region" description="Helical" evidence="7">
    <location>
        <begin position="326"/>
        <end position="344"/>
    </location>
</feature>
<dbReference type="CDD" id="cd06173">
    <property type="entry name" value="MFS_MefA_like"/>
    <property type="match status" value="1"/>
</dbReference>
<keyword evidence="3" id="KW-1003">Cell membrane</keyword>
<proteinExistence type="predicted"/>
<comment type="subcellular location">
    <subcellularLocation>
        <location evidence="1">Cell membrane</location>
        <topology evidence="1">Multi-pass membrane protein</topology>
    </subcellularLocation>
</comment>
<feature type="transmembrane region" description="Helical" evidence="7">
    <location>
        <begin position="92"/>
        <end position="112"/>
    </location>
</feature>
<dbReference type="PANTHER" id="PTHR43266">
    <property type="entry name" value="MACROLIDE-EFFLUX PROTEIN"/>
    <property type="match status" value="1"/>
</dbReference>
<evidence type="ECO:0000256" key="6">
    <source>
        <dbReference type="ARBA" id="ARBA00023136"/>
    </source>
</evidence>
<reference evidence="8" key="2">
    <citation type="journal article" date="2021" name="PeerJ">
        <title>Extensive microbial diversity within the chicken gut microbiome revealed by metagenomics and culture.</title>
        <authorList>
            <person name="Gilroy R."/>
            <person name="Ravi A."/>
            <person name="Getino M."/>
            <person name="Pursley I."/>
            <person name="Horton D.L."/>
            <person name="Alikhan N.F."/>
            <person name="Baker D."/>
            <person name="Gharbi K."/>
            <person name="Hall N."/>
            <person name="Watson M."/>
            <person name="Adriaenssens E.M."/>
            <person name="Foster-Nyarko E."/>
            <person name="Jarju S."/>
            <person name="Secka A."/>
            <person name="Antonio M."/>
            <person name="Oren A."/>
            <person name="Chaudhuri R.R."/>
            <person name="La Ragione R."/>
            <person name="Hildebrand F."/>
            <person name="Pallen M.J."/>
        </authorList>
    </citation>
    <scope>NUCLEOTIDE SEQUENCE</scope>
    <source>
        <strain evidence="8">7293</strain>
    </source>
</reference>
<evidence type="ECO:0000256" key="5">
    <source>
        <dbReference type="ARBA" id="ARBA00022989"/>
    </source>
</evidence>
<evidence type="ECO:0000256" key="2">
    <source>
        <dbReference type="ARBA" id="ARBA00022448"/>
    </source>
</evidence>
<feature type="transmembrane region" description="Helical" evidence="7">
    <location>
        <begin position="160"/>
        <end position="184"/>
    </location>
</feature>
<dbReference type="AlphaFoldDB" id="A0A9D9DYQ8"/>
<dbReference type="InterPro" id="IPR036259">
    <property type="entry name" value="MFS_trans_sf"/>
</dbReference>
<evidence type="ECO:0000313" key="8">
    <source>
        <dbReference type="EMBL" id="MBO8436494.1"/>
    </source>
</evidence>
<evidence type="ECO:0000313" key="9">
    <source>
        <dbReference type="Proteomes" id="UP000823615"/>
    </source>
</evidence>
<dbReference type="Proteomes" id="UP000823615">
    <property type="component" value="Unassembled WGS sequence"/>
</dbReference>
<feature type="transmembrane region" description="Helical" evidence="7">
    <location>
        <begin position="37"/>
        <end position="56"/>
    </location>
</feature>
<dbReference type="PANTHER" id="PTHR43266:SF10">
    <property type="entry name" value="BACILYSIN EXPORTER BACE-RELATED"/>
    <property type="match status" value="1"/>
</dbReference>
<keyword evidence="2" id="KW-0813">Transport</keyword>
<keyword evidence="4 7" id="KW-0812">Transmembrane</keyword>
<evidence type="ECO:0000256" key="1">
    <source>
        <dbReference type="ARBA" id="ARBA00004651"/>
    </source>
</evidence>
<evidence type="ECO:0000256" key="7">
    <source>
        <dbReference type="SAM" id="Phobius"/>
    </source>
</evidence>
<dbReference type="Pfam" id="PF07690">
    <property type="entry name" value="MFS_1"/>
    <property type="match status" value="1"/>
</dbReference>
<dbReference type="SUPFAM" id="SSF103473">
    <property type="entry name" value="MFS general substrate transporter"/>
    <property type="match status" value="1"/>
</dbReference>
<feature type="transmembrane region" description="Helical" evidence="7">
    <location>
        <begin position="265"/>
        <end position="282"/>
    </location>
</feature>
<feature type="transmembrane region" description="Helical" evidence="7">
    <location>
        <begin position="68"/>
        <end position="86"/>
    </location>
</feature>
<keyword evidence="6 7" id="KW-0472">Membrane</keyword>
<feature type="transmembrane region" description="Helical" evidence="7">
    <location>
        <begin position="205"/>
        <end position="227"/>
    </location>
</feature>
<keyword evidence="5 7" id="KW-1133">Transmembrane helix</keyword>
<organism evidence="8 9">
    <name type="scientific">Candidatus Ornithospirochaeta stercoripullorum</name>
    <dbReference type="NCBI Taxonomy" id="2840899"/>
    <lineage>
        <taxon>Bacteria</taxon>
        <taxon>Pseudomonadati</taxon>
        <taxon>Spirochaetota</taxon>
        <taxon>Spirochaetia</taxon>
        <taxon>Spirochaetales</taxon>
        <taxon>Spirochaetaceae</taxon>
        <taxon>Spirochaetaceae incertae sedis</taxon>
        <taxon>Candidatus Ornithospirochaeta</taxon>
    </lineage>
</organism>
<feature type="transmembrane region" description="Helical" evidence="7">
    <location>
        <begin position="133"/>
        <end position="154"/>
    </location>
</feature>
<sequence>MARLLLFLLPQTLSLLGSSLAQYGIIWMLTLRYSSGKVLLVATLASFIPQILLMLLSGSVSDKKHRKLVIILSDGLSAIIALLLAFSYSDTLFLMIALALRSAFSGLQTPAVDSAVPFFVEDSKLEKANGLKALLSSIVTLLSPIAAGVLLPAAGLTALLLLDAASALFAILLLLPLQVPEYSVEKNDEKREMFSLLKEKRMRNIFLFHGISLFLVAPGATLTPLLVAQAFSSSASSLSFSEAAYSLGMVIGGLLIALRGSRNSVADIIISLVFYALMMILISISPYFILYLCCNMVIGMISPRYTAAMASEVQRRTDGSRMGRSMALFSAIGTSAVPLGMMLFAPLADSVGVENVFTVAGLALLCFILVCRKLLEDKS</sequence>
<feature type="transmembrane region" description="Helical" evidence="7">
    <location>
        <begin position="356"/>
        <end position="375"/>
    </location>
</feature>
<dbReference type="GO" id="GO:0022857">
    <property type="term" value="F:transmembrane transporter activity"/>
    <property type="evidence" value="ECO:0007669"/>
    <property type="project" value="InterPro"/>
</dbReference>
<protein>
    <submittedName>
        <fullName evidence="8">MFS transporter</fullName>
    </submittedName>
</protein>
<dbReference type="InterPro" id="IPR011701">
    <property type="entry name" value="MFS"/>
</dbReference>
<accession>A0A9D9DYQ8</accession>
<dbReference type="GO" id="GO:0005886">
    <property type="term" value="C:plasma membrane"/>
    <property type="evidence" value="ECO:0007669"/>
    <property type="project" value="UniProtKB-SubCell"/>
</dbReference>
<gene>
    <name evidence="8" type="ORF">IAA97_05905</name>
</gene>
<dbReference type="EMBL" id="JADIMT010000069">
    <property type="protein sequence ID" value="MBO8436494.1"/>
    <property type="molecule type" value="Genomic_DNA"/>
</dbReference>
<evidence type="ECO:0000256" key="3">
    <source>
        <dbReference type="ARBA" id="ARBA00022475"/>
    </source>
</evidence>
<evidence type="ECO:0000256" key="4">
    <source>
        <dbReference type="ARBA" id="ARBA00022692"/>
    </source>
</evidence>
<name>A0A9D9DYQ8_9SPIO</name>
<comment type="caution">
    <text evidence="8">The sequence shown here is derived from an EMBL/GenBank/DDBJ whole genome shotgun (WGS) entry which is preliminary data.</text>
</comment>
<dbReference type="Gene3D" id="1.20.1250.20">
    <property type="entry name" value="MFS general substrate transporter like domains"/>
    <property type="match status" value="1"/>
</dbReference>